<name>A0A8X6KZL2_TRICU</name>
<comment type="caution">
    <text evidence="1">The sequence shown here is derived from an EMBL/GenBank/DDBJ whole genome shotgun (WGS) entry which is preliminary data.</text>
</comment>
<organism evidence="1 2">
    <name type="scientific">Trichonephila clavata</name>
    <name type="common">Joro spider</name>
    <name type="synonym">Nephila clavata</name>
    <dbReference type="NCBI Taxonomy" id="2740835"/>
    <lineage>
        <taxon>Eukaryota</taxon>
        <taxon>Metazoa</taxon>
        <taxon>Ecdysozoa</taxon>
        <taxon>Arthropoda</taxon>
        <taxon>Chelicerata</taxon>
        <taxon>Arachnida</taxon>
        <taxon>Araneae</taxon>
        <taxon>Araneomorphae</taxon>
        <taxon>Entelegynae</taxon>
        <taxon>Araneoidea</taxon>
        <taxon>Nephilidae</taxon>
        <taxon>Trichonephila</taxon>
    </lineage>
</organism>
<reference evidence="1" key="1">
    <citation type="submission" date="2020-07" db="EMBL/GenBank/DDBJ databases">
        <title>Multicomponent nature underlies the extraordinary mechanical properties of spider dragline silk.</title>
        <authorList>
            <person name="Kono N."/>
            <person name="Nakamura H."/>
            <person name="Mori M."/>
            <person name="Yoshida Y."/>
            <person name="Ohtoshi R."/>
            <person name="Malay A.D."/>
            <person name="Moran D.A.P."/>
            <person name="Tomita M."/>
            <person name="Numata K."/>
            <person name="Arakawa K."/>
        </authorList>
    </citation>
    <scope>NUCLEOTIDE SEQUENCE</scope>
</reference>
<dbReference type="SUPFAM" id="SSF48452">
    <property type="entry name" value="TPR-like"/>
    <property type="match status" value="1"/>
</dbReference>
<dbReference type="OrthoDB" id="10249246at2759"/>
<gene>
    <name evidence="1" type="primary">F8A1</name>
    <name evidence="1" type="ORF">TNCT_314211</name>
</gene>
<sequence>MEPFQSDFLTQYKAISAKLKKRFLRKPNISEASAQFAKLAKELENRECPHYSAFCCLAVARCEHTIGNPVYESQNLLHAARLFLEAEKLSHELLCPSYSEHLQAALNAYRDCIKVHLDSDQPALAASLYLEIGQSLRNLGRIKESIPYFIKAAELHRSCSLSYISDMKEVSNCRIVTGDYDGALKVLTEIQVISEKEGLKENGERIGAYAEILNEVEVTRFLLLLLLQPPKYKMNPEHAKLLDRYANMDIDPVDYIEEDLYLLLQSLMIAVEERNESALLHLEKDIWRKLNGLQNNILNQILQKYRDFSLILPIEKT</sequence>
<protein>
    <submittedName>
        <fullName evidence="1">40-kDa huntingtin-associated protein</fullName>
    </submittedName>
</protein>
<dbReference type="InterPro" id="IPR039494">
    <property type="entry name" value="F8A"/>
</dbReference>
<dbReference type="GO" id="GO:0099518">
    <property type="term" value="P:vesicle cytoskeletal trafficking"/>
    <property type="evidence" value="ECO:0007669"/>
    <property type="project" value="TreeGrafter"/>
</dbReference>
<accession>A0A8X6KZL2</accession>
<dbReference type="Gene3D" id="1.25.40.10">
    <property type="entry name" value="Tetratricopeptide repeat domain"/>
    <property type="match status" value="1"/>
</dbReference>
<dbReference type="Proteomes" id="UP000887116">
    <property type="component" value="Unassembled WGS sequence"/>
</dbReference>
<dbReference type="InterPro" id="IPR011990">
    <property type="entry name" value="TPR-like_helical_dom_sf"/>
</dbReference>
<proteinExistence type="predicted"/>
<dbReference type="PANTHER" id="PTHR16797">
    <property type="entry name" value="FACTOR VIII-ASSOCIATED GENE 1"/>
    <property type="match status" value="1"/>
</dbReference>
<dbReference type="PANTHER" id="PTHR16797:SF4">
    <property type="entry name" value="40-KDA HUNTINGTIN-ASSOCIATED PROTEIN"/>
    <property type="match status" value="1"/>
</dbReference>
<dbReference type="EMBL" id="BMAO01023635">
    <property type="protein sequence ID" value="GFQ90051.1"/>
    <property type="molecule type" value="Genomic_DNA"/>
</dbReference>
<dbReference type="GO" id="GO:0005769">
    <property type="term" value="C:early endosome"/>
    <property type="evidence" value="ECO:0007669"/>
    <property type="project" value="TreeGrafter"/>
</dbReference>
<evidence type="ECO:0000313" key="1">
    <source>
        <dbReference type="EMBL" id="GFQ90051.1"/>
    </source>
</evidence>
<keyword evidence="2" id="KW-1185">Reference proteome</keyword>
<dbReference type="AlphaFoldDB" id="A0A8X6KZL2"/>
<evidence type="ECO:0000313" key="2">
    <source>
        <dbReference type="Proteomes" id="UP000887116"/>
    </source>
</evidence>